<feature type="chain" id="PRO_5025445024" description="Single Cache domain-containing protein" evidence="6">
    <location>
        <begin position="20"/>
        <end position="150"/>
    </location>
</feature>
<evidence type="ECO:0000256" key="3">
    <source>
        <dbReference type="ARBA" id="ARBA00022692"/>
    </source>
</evidence>
<keyword evidence="3" id="KW-0812">Transmembrane</keyword>
<evidence type="ECO:0000256" key="6">
    <source>
        <dbReference type="SAM" id="SignalP"/>
    </source>
</evidence>
<organism evidence="8">
    <name type="scientific">Caldilineaceae bacterium SB0675_bin_29</name>
    <dbReference type="NCBI Taxonomy" id="2605266"/>
    <lineage>
        <taxon>Bacteria</taxon>
        <taxon>Bacillati</taxon>
        <taxon>Chloroflexota</taxon>
        <taxon>Caldilineae</taxon>
        <taxon>Caldilineales</taxon>
        <taxon>Caldilineaceae</taxon>
    </lineage>
</organism>
<evidence type="ECO:0000256" key="2">
    <source>
        <dbReference type="ARBA" id="ARBA00022475"/>
    </source>
</evidence>
<protein>
    <recommendedName>
        <fullName evidence="7">Single Cache domain-containing protein</fullName>
    </recommendedName>
</protein>
<feature type="domain" description="Single Cache" evidence="7">
    <location>
        <begin position="42"/>
        <end position="128"/>
    </location>
</feature>
<keyword evidence="6" id="KW-0732">Signal</keyword>
<proteinExistence type="predicted"/>
<evidence type="ECO:0000256" key="4">
    <source>
        <dbReference type="ARBA" id="ARBA00022989"/>
    </source>
</evidence>
<dbReference type="Gene3D" id="3.30.450.20">
    <property type="entry name" value="PAS domain"/>
    <property type="match status" value="1"/>
</dbReference>
<evidence type="ECO:0000259" key="7">
    <source>
        <dbReference type="Pfam" id="PF17200"/>
    </source>
</evidence>
<dbReference type="AlphaFoldDB" id="A0A6B1G4R6"/>
<sequence length="150" mass="17409">MTRLSILLAFLLVFTACVAIPTKNQPEAYTQSAVRDAIRRYERDGKDAVLAYYSHPQRFDGQWYVFILDSEGYTIASPYNFTIGFGPSDRYDATGYYYGDDLVSATEEGKWISYVFFNPETDKEERKHTWIVRHDGLYFGSGFYKGQEQR</sequence>
<keyword evidence="5" id="KW-0472">Membrane</keyword>
<dbReference type="Pfam" id="PF17200">
    <property type="entry name" value="sCache_2"/>
    <property type="match status" value="1"/>
</dbReference>
<name>A0A6B1G4R6_9CHLR</name>
<dbReference type="EMBL" id="VYDA01000612">
    <property type="protein sequence ID" value="MYH63420.1"/>
    <property type="molecule type" value="Genomic_DNA"/>
</dbReference>
<comment type="caution">
    <text evidence="8">The sequence shown here is derived from an EMBL/GenBank/DDBJ whole genome shotgun (WGS) entry which is preliminary data.</text>
</comment>
<evidence type="ECO:0000256" key="5">
    <source>
        <dbReference type="ARBA" id="ARBA00023136"/>
    </source>
</evidence>
<evidence type="ECO:0000313" key="8">
    <source>
        <dbReference type="EMBL" id="MYH63420.1"/>
    </source>
</evidence>
<dbReference type="PROSITE" id="PS51257">
    <property type="entry name" value="PROKAR_LIPOPROTEIN"/>
    <property type="match status" value="1"/>
</dbReference>
<feature type="signal peptide" evidence="6">
    <location>
        <begin position="1"/>
        <end position="19"/>
    </location>
</feature>
<gene>
    <name evidence="8" type="ORF">F4148_17270</name>
</gene>
<accession>A0A6B1G4R6</accession>
<evidence type="ECO:0000256" key="1">
    <source>
        <dbReference type="ARBA" id="ARBA00004651"/>
    </source>
</evidence>
<dbReference type="GO" id="GO:0005886">
    <property type="term" value="C:plasma membrane"/>
    <property type="evidence" value="ECO:0007669"/>
    <property type="project" value="UniProtKB-SubCell"/>
</dbReference>
<comment type="subcellular location">
    <subcellularLocation>
        <location evidence="1">Cell membrane</location>
        <topology evidence="1">Multi-pass membrane protein</topology>
    </subcellularLocation>
</comment>
<reference evidence="8" key="1">
    <citation type="submission" date="2019-09" db="EMBL/GenBank/DDBJ databases">
        <title>Characterisation of the sponge microbiome using genome-centric metagenomics.</title>
        <authorList>
            <person name="Engelberts J.P."/>
            <person name="Robbins S.J."/>
            <person name="De Goeij J.M."/>
            <person name="Aranda M."/>
            <person name="Bell S.C."/>
            <person name="Webster N.S."/>
        </authorList>
    </citation>
    <scope>NUCLEOTIDE SEQUENCE</scope>
    <source>
        <strain evidence="8">SB0675_bin_29</strain>
    </source>
</reference>
<keyword evidence="2" id="KW-1003">Cell membrane</keyword>
<keyword evidence="4" id="KW-1133">Transmembrane helix</keyword>
<dbReference type="InterPro" id="IPR033480">
    <property type="entry name" value="sCache_2"/>
</dbReference>